<dbReference type="SUPFAM" id="SSF56317">
    <property type="entry name" value="Carbon-nitrogen hydrolase"/>
    <property type="match status" value="1"/>
</dbReference>
<dbReference type="EMBL" id="WDIP01000005">
    <property type="protein sequence ID" value="KAB5884605.1"/>
    <property type="molecule type" value="Genomic_DNA"/>
</dbReference>
<gene>
    <name evidence="2" type="ORF">GA629_05775</name>
</gene>
<sequence length="259" mass="28864">MKVAVGQFTVTEKPEHNINIISGFASEAARNHTRILLLPEGLIARSDDDPHYTADHAQTIDGPFVTALRGISEANNIAVMGTVHLHEDTVDLPYNCFLVIDHGRILLEYRKIHLYDAFGERESDSIAPGHEVPPLVDIDGWKFGVMTCYDIRFPELARRHAVAGADALVVSAAWARGEGKVDHWTTLCKARALENTCYLMACSEHSGHDIGHSMVVDPAARILAQSGERDELIYADLNRDRLEDVRRILPVLKNRRITL</sequence>
<organism evidence="2 3">
    <name type="scientific">Bifidobacterium adolescentis</name>
    <dbReference type="NCBI Taxonomy" id="1680"/>
    <lineage>
        <taxon>Bacteria</taxon>
        <taxon>Bacillati</taxon>
        <taxon>Actinomycetota</taxon>
        <taxon>Actinomycetes</taxon>
        <taxon>Bifidobacteriales</taxon>
        <taxon>Bifidobacteriaceae</taxon>
        <taxon>Bifidobacterium</taxon>
    </lineage>
</organism>
<evidence type="ECO:0000256" key="1">
    <source>
        <dbReference type="ARBA" id="ARBA00010613"/>
    </source>
</evidence>
<protein>
    <submittedName>
        <fullName evidence="2">Carbon-nitrogen hydrolase family protein</fullName>
    </submittedName>
</protein>
<keyword evidence="2" id="KW-0378">Hydrolase</keyword>
<evidence type="ECO:0000313" key="2">
    <source>
        <dbReference type="EMBL" id="KAB5884605.1"/>
    </source>
</evidence>
<evidence type="ECO:0000313" key="3">
    <source>
        <dbReference type="Proteomes" id="UP000470200"/>
    </source>
</evidence>
<dbReference type="Pfam" id="PF00795">
    <property type="entry name" value="CN_hydrolase"/>
    <property type="match status" value="1"/>
</dbReference>
<dbReference type="GO" id="GO:0016787">
    <property type="term" value="F:hydrolase activity"/>
    <property type="evidence" value="ECO:0007669"/>
    <property type="project" value="UniProtKB-KW"/>
</dbReference>
<dbReference type="Gene3D" id="3.60.110.10">
    <property type="entry name" value="Carbon-nitrogen hydrolase"/>
    <property type="match status" value="1"/>
</dbReference>
<dbReference type="InterPro" id="IPR036526">
    <property type="entry name" value="C-N_Hydrolase_sf"/>
</dbReference>
<proteinExistence type="inferred from homology"/>
<dbReference type="InterPro" id="IPR003010">
    <property type="entry name" value="C-N_Hydrolase"/>
</dbReference>
<dbReference type="PANTHER" id="PTHR23088">
    <property type="entry name" value="NITRILASE-RELATED"/>
    <property type="match status" value="1"/>
</dbReference>
<dbReference type="InterPro" id="IPR001110">
    <property type="entry name" value="UPF0012_CS"/>
</dbReference>
<dbReference type="PROSITE" id="PS50263">
    <property type="entry name" value="CN_HYDROLASE"/>
    <property type="match status" value="1"/>
</dbReference>
<comment type="caution">
    <text evidence="2">The sequence shown here is derived from an EMBL/GenBank/DDBJ whole genome shotgun (WGS) entry which is preliminary data.</text>
</comment>
<comment type="similarity">
    <text evidence="1">Belongs to the carbon-nitrogen hydrolase superfamily. NIT1/NIT2 family.</text>
</comment>
<name>A0A7J5N7Y5_BIFAD</name>
<dbReference type="CDD" id="cd07581">
    <property type="entry name" value="nitrilase_3"/>
    <property type="match status" value="1"/>
</dbReference>
<dbReference type="AlphaFoldDB" id="A0A7J5N7Y5"/>
<dbReference type="PANTHER" id="PTHR23088:SF27">
    <property type="entry name" value="DEAMINATED GLUTATHIONE AMIDASE"/>
    <property type="match status" value="1"/>
</dbReference>
<dbReference type="PROSITE" id="PS01227">
    <property type="entry name" value="UPF0012"/>
    <property type="match status" value="1"/>
</dbReference>
<reference evidence="2 3" key="1">
    <citation type="journal article" date="2019" name="Nat. Med.">
        <title>A library of human gut bacterial isolates paired with longitudinal multiomics data enables mechanistic microbiome research.</title>
        <authorList>
            <person name="Poyet M."/>
            <person name="Groussin M."/>
            <person name="Gibbons S.M."/>
            <person name="Avila-Pacheco J."/>
            <person name="Jiang X."/>
            <person name="Kearney S.M."/>
            <person name="Perrotta A.R."/>
            <person name="Berdy B."/>
            <person name="Zhao S."/>
            <person name="Lieberman T.D."/>
            <person name="Swanson P.K."/>
            <person name="Smith M."/>
            <person name="Roesemann S."/>
            <person name="Alexander J.E."/>
            <person name="Rich S.A."/>
            <person name="Livny J."/>
            <person name="Vlamakis H."/>
            <person name="Clish C."/>
            <person name="Bullock K."/>
            <person name="Deik A."/>
            <person name="Scott J."/>
            <person name="Pierce K.A."/>
            <person name="Xavier R.J."/>
            <person name="Alm E.J."/>
        </authorList>
    </citation>
    <scope>NUCLEOTIDE SEQUENCE [LARGE SCALE GENOMIC DNA]</scope>
    <source>
        <strain evidence="2 3">BIOML-A105</strain>
    </source>
</reference>
<dbReference type="Proteomes" id="UP000470200">
    <property type="component" value="Unassembled WGS sequence"/>
</dbReference>
<dbReference type="RefSeq" id="WP_034984612.1">
    <property type="nucleotide sequence ID" value="NZ_AP031418.1"/>
</dbReference>
<accession>A0A7J5N7Y5</accession>